<proteinExistence type="predicted"/>
<keyword evidence="3" id="KW-1185">Reference proteome</keyword>
<dbReference type="AlphaFoldDB" id="A0AAD7YW91"/>
<dbReference type="PROSITE" id="PS51808">
    <property type="entry name" value="CHCH"/>
    <property type="match status" value="1"/>
</dbReference>
<evidence type="ECO:0000313" key="2">
    <source>
        <dbReference type="EMBL" id="KAJ8731404.1"/>
    </source>
</evidence>
<protein>
    <submittedName>
        <fullName evidence="2">Uncharacterized protein</fullName>
    </submittedName>
</protein>
<name>A0AAD7YW91_MYTSE</name>
<dbReference type="Proteomes" id="UP001231518">
    <property type="component" value="Chromosome 16"/>
</dbReference>
<evidence type="ECO:0000313" key="3">
    <source>
        <dbReference type="Proteomes" id="UP001231518"/>
    </source>
</evidence>
<evidence type="ECO:0000256" key="1">
    <source>
        <dbReference type="SAM" id="MobiDB-lite"/>
    </source>
</evidence>
<feature type="region of interest" description="Disordered" evidence="1">
    <location>
        <begin position="1"/>
        <end position="45"/>
    </location>
</feature>
<dbReference type="PANTHER" id="PTHR13523:SF2">
    <property type="entry name" value="COILED-COIL-HELIX-COILED-COIL-HELIX DOMAIN CONTAINING 2, ISOFORM A-RELATED"/>
    <property type="match status" value="1"/>
</dbReference>
<dbReference type="GO" id="GO:0005634">
    <property type="term" value="C:nucleus"/>
    <property type="evidence" value="ECO:0007669"/>
    <property type="project" value="TreeGrafter"/>
</dbReference>
<dbReference type="GO" id="GO:0005739">
    <property type="term" value="C:mitochondrion"/>
    <property type="evidence" value="ECO:0007669"/>
    <property type="project" value="TreeGrafter"/>
</dbReference>
<gene>
    <name evidence="2" type="ORF">PYW07_004568</name>
</gene>
<sequence>MPRRGRSASPPPAPQRRAASPPPQSRVPAHAPPSTPMAATAQPQQPSMFQQMAATAGGVAVGSAVGHVAGSAITGLFSGSGSEPARQEPAQPAAQTLNQYQNQTPQGPCAWEIKQFIECAQQQHDLTLCEGFNEALRQCKINNHISGSGYSRRNQHAPAYAPPPQRSMFRDAASIAGGVTVGTAVGHVAGEAITGLFSGRRREEVVHALPRDYHLGSEPSGPCAFEIQQFLNCAGNTEDLAACQAFNEALRECKRRNRLP</sequence>
<dbReference type="InterPro" id="IPR055304">
    <property type="entry name" value="CHCHD2/10-like"/>
</dbReference>
<accession>A0AAD7YW91</accession>
<organism evidence="2 3">
    <name type="scientific">Mythimna separata</name>
    <name type="common">Oriental armyworm</name>
    <name type="synonym">Pseudaletia separata</name>
    <dbReference type="NCBI Taxonomy" id="271217"/>
    <lineage>
        <taxon>Eukaryota</taxon>
        <taxon>Metazoa</taxon>
        <taxon>Ecdysozoa</taxon>
        <taxon>Arthropoda</taxon>
        <taxon>Hexapoda</taxon>
        <taxon>Insecta</taxon>
        <taxon>Pterygota</taxon>
        <taxon>Neoptera</taxon>
        <taxon>Endopterygota</taxon>
        <taxon>Lepidoptera</taxon>
        <taxon>Glossata</taxon>
        <taxon>Ditrysia</taxon>
        <taxon>Noctuoidea</taxon>
        <taxon>Noctuidae</taxon>
        <taxon>Noctuinae</taxon>
        <taxon>Hadenini</taxon>
        <taxon>Mythimna</taxon>
    </lineage>
</organism>
<dbReference type="PANTHER" id="PTHR13523">
    <property type="entry name" value="COILED-COIL-HELIX-COILED-COIL-HELIX DOMAIN CONTAINING 2/NUR77"/>
    <property type="match status" value="1"/>
</dbReference>
<reference evidence="2" key="1">
    <citation type="submission" date="2023-03" db="EMBL/GenBank/DDBJ databases">
        <title>Chromosome-level genomes of two armyworms, Mythimna separata and Mythimna loreyi, provide insights into the biosynthesis and reception of sex pheromones.</title>
        <authorList>
            <person name="Zhao H."/>
        </authorList>
    </citation>
    <scope>NUCLEOTIDE SEQUENCE</scope>
    <source>
        <strain evidence="2">BeijingLab</strain>
        <tissue evidence="2">Pupa</tissue>
    </source>
</reference>
<feature type="compositionally biased region" description="Pro residues" evidence="1">
    <location>
        <begin position="9"/>
        <end position="35"/>
    </location>
</feature>
<dbReference type="GO" id="GO:0007005">
    <property type="term" value="P:mitochondrion organization"/>
    <property type="evidence" value="ECO:0007669"/>
    <property type="project" value="InterPro"/>
</dbReference>
<dbReference type="EMBL" id="JARGEI010000005">
    <property type="protein sequence ID" value="KAJ8731404.1"/>
    <property type="molecule type" value="Genomic_DNA"/>
</dbReference>
<comment type="caution">
    <text evidence="2">The sequence shown here is derived from an EMBL/GenBank/DDBJ whole genome shotgun (WGS) entry which is preliminary data.</text>
</comment>